<reference evidence="1" key="1">
    <citation type="submission" date="2013-12" db="EMBL/GenBank/DDBJ databases">
        <title>The Genome Sequence of Aphanomyces invadans NJM9701.</title>
        <authorList>
            <consortium name="The Broad Institute Genomics Platform"/>
            <person name="Russ C."/>
            <person name="Tyler B."/>
            <person name="van West P."/>
            <person name="Dieguez-Uribeondo J."/>
            <person name="Young S.K."/>
            <person name="Zeng Q."/>
            <person name="Gargeya S."/>
            <person name="Fitzgerald M."/>
            <person name="Abouelleil A."/>
            <person name="Alvarado L."/>
            <person name="Chapman S.B."/>
            <person name="Gainer-Dewar J."/>
            <person name="Goldberg J."/>
            <person name="Griggs A."/>
            <person name="Gujja S."/>
            <person name="Hansen M."/>
            <person name="Howarth C."/>
            <person name="Imamovic A."/>
            <person name="Ireland A."/>
            <person name="Larimer J."/>
            <person name="McCowan C."/>
            <person name="Murphy C."/>
            <person name="Pearson M."/>
            <person name="Poon T.W."/>
            <person name="Priest M."/>
            <person name="Roberts A."/>
            <person name="Saif S."/>
            <person name="Shea T."/>
            <person name="Sykes S."/>
            <person name="Wortman J."/>
            <person name="Nusbaum C."/>
            <person name="Birren B."/>
        </authorList>
    </citation>
    <scope>NUCLEOTIDE SEQUENCE [LARGE SCALE GENOMIC DNA]</scope>
    <source>
        <strain evidence="1">NJM9701</strain>
    </source>
</reference>
<proteinExistence type="predicted"/>
<gene>
    <name evidence="1" type="ORF">H310_08539</name>
</gene>
<dbReference type="EMBL" id="KI913968">
    <property type="protein sequence ID" value="ETV99130.1"/>
    <property type="molecule type" value="Genomic_DNA"/>
</dbReference>
<dbReference type="RefSeq" id="XP_008872558.1">
    <property type="nucleotide sequence ID" value="XM_008874336.1"/>
</dbReference>
<dbReference type="GeneID" id="20085589"/>
<dbReference type="VEuPathDB" id="FungiDB:H310_08539"/>
<name>A0A024TY84_9STRA</name>
<evidence type="ECO:0000313" key="1">
    <source>
        <dbReference type="EMBL" id="ETV99130.1"/>
    </source>
</evidence>
<accession>A0A024TY84</accession>
<protein>
    <submittedName>
        <fullName evidence="1">Uncharacterized protein</fullName>
    </submittedName>
</protein>
<dbReference type="AlphaFoldDB" id="A0A024TY84"/>
<dbReference type="OrthoDB" id="79641at2759"/>
<organism evidence="1">
    <name type="scientific">Aphanomyces invadans</name>
    <dbReference type="NCBI Taxonomy" id="157072"/>
    <lineage>
        <taxon>Eukaryota</taxon>
        <taxon>Sar</taxon>
        <taxon>Stramenopiles</taxon>
        <taxon>Oomycota</taxon>
        <taxon>Saprolegniomycetes</taxon>
        <taxon>Saprolegniales</taxon>
        <taxon>Verrucalvaceae</taxon>
        <taxon>Aphanomyces</taxon>
    </lineage>
</organism>
<sequence length="172" mass="18678">MAHPYPTLRGGRAGNRHSPTIAQGATMSPNNAFLAVCGGVAKTGSSAKRRLLATWSNPFGLSSSRQKCHPAPPPLPACCEKRLHTTTASGDDHPKSLVVYKHVNRRHMRNQNAIVGGHRVPFFPAHNAHHRVARSKGNVLPRIDEDMGHSLCSVCHSHHLQETPAVVSITLY</sequence>